<gene>
    <name evidence="1" type="ORF">FPE01S_02_01000</name>
</gene>
<organism evidence="1 2">
    <name type="scientific">Flavihumibacter petaseus NBRC 106054</name>
    <dbReference type="NCBI Taxonomy" id="1220578"/>
    <lineage>
        <taxon>Bacteria</taxon>
        <taxon>Pseudomonadati</taxon>
        <taxon>Bacteroidota</taxon>
        <taxon>Chitinophagia</taxon>
        <taxon>Chitinophagales</taxon>
        <taxon>Chitinophagaceae</taxon>
        <taxon>Flavihumibacter</taxon>
    </lineage>
</organism>
<dbReference type="RefSeq" id="WP_046368949.1">
    <property type="nucleotide sequence ID" value="NZ_BBWV01000002.1"/>
</dbReference>
<evidence type="ECO:0000313" key="2">
    <source>
        <dbReference type="Proteomes" id="UP000033121"/>
    </source>
</evidence>
<dbReference type="Proteomes" id="UP000033121">
    <property type="component" value="Unassembled WGS sequence"/>
</dbReference>
<name>A0A0E9N0V6_9BACT</name>
<dbReference type="AlphaFoldDB" id="A0A0E9N0V6"/>
<accession>A0A0E9N0V6</accession>
<keyword evidence="2" id="KW-1185">Reference proteome</keyword>
<dbReference type="EMBL" id="BBWV01000002">
    <property type="protein sequence ID" value="GAO42995.1"/>
    <property type="molecule type" value="Genomic_DNA"/>
</dbReference>
<evidence type="ECO:0000313" key="1">
    <source>
        <dbReference type="EMBL" id="GAO42995.1"/>
    </source>
</evidence>
<protein>
    <submittedName>
        <fullName evidence="1">Uncharacterized protein</fullName>
    </submittedName>
</protein>
<reference evidence="1 2" key="1">
    <citation type="submission" date="2015-04" db="EMBL/GenBank/DDBJ databases">
        <title>Whole genome shotgun sequence of Flavihumibacter petaseus NBRC 106054.</title>
        <authorList>
            <person name="Miyazawa S."/>
            <person name="Hosoyama A."/>
            <person name="Hashimoto M."/>
            <person name="Noguchi M."/>
            <person name="Tsuchikane K."/>
            <person name="Ohji S."/>
            <person name="Yamazoe A."/>
            <person name="Ichikawa N."/>
            <person name="Kimura A."/>
            <person name="Fujita N."/>
        </authorList>
    </citation>
    <scope>NUCLEOTIDE SEQUENCE [LARGE SCALE GENOMIC DNA]</scope>
    <source>
        <strain evidence="1 2">NBRC 106054</strain>
    </source>
</reference>
<proteinExistence type="predicted"/>
<dbReference type="STRING" id="1220578.FPE01S_02_01000"/>
<sequence length="239" mass="27691">MRKLPWAWLLLVPFANGKAQTPFKDTSAPSPLLSVYLQTVNNPSDLYNGRTYHVDFPLLYGNDHPFLDTNTYQTGSVVYFGKLFENLQLKFDLMKQTVLLQHSETDEGLEFQDGALDRFTIGGHRFLRIRDSSTLQPGYYDVLYDGTTTVLATYRKEIGGERLVDQRLLYYLNPQINRYYVLHRGQWFRVRNQKGLYEALGDATKVLKPYLRREGLSFRKKPAETVIAAARYMDQSSPR</sequence>
<dbReference type="OrthoDB" id="655382at2"/>
<comment type="caution">
    <text evidence="1">The sequence shown here is derived from an EMBL/GenBank/DDBJ whole genome shotgun (WGS) entry which is preliminary data.</text>
</comment>